<organism evidence="2 3">
    <name type="scientific">Fragilariopsis cylindrus CCMP1102</name>
    <dbReference type="NCBI Taxonomy" id="635003"/>
    <lineage>
        <taxon>Eukaryota</taxon>
        <taxon>Sar</taxon>
        <taxon>Stramenopiles</taxon>
        <taxon>Ochrophyta</taxon>
        <taxon>Bacillariophyta</taxon>
        <taxon>Bacillariophyceae</taxon>
        <taxon>Bacillariophycidae</taxon>
        <taxon>Bacillariales</taxon>
        <taxon>Bacillariaceae</taxon>
        <taxon>Fragilariopsis</taxon>
    </lineage>
</organism>
<feature type="chain" id="PRO_5009193525" evidence="1">
    <location>
        <begin position="26"/>
        <end position="166"/>
    </location>
</feature>
<evidence type="ECO:0000313" key="3">
    <source>
        <dbReference type="Proteomes" id="UP000095751"/>
    </source>
</evidence>
<protein>
    <submittedName>
        <fullName evidence="2">Uncharacterized protein</fullName>
    </submittedName>
</protein>
<dbReference type="InParanoid" id="A0A1E7FRU1"/>
<dbReference type="Proteomes" id="UP000095751">
    <property type="component" value="Unassembled WGS sequence"/>
</dbReference>
<proteinExistence type="predicted"/>
<reference evidence="2 3" key="1">
    <citation type="submission" date="2016-09" db="EMBL/GenBank/DDBJ databases">
        <title>Extensive genetic diversity and differential bi-allelic expression allows diatom success in the polar Southern Ocean.</title>
        <authorList>
            <consortium name="DOE Joint Genome Institute"/>
            <person name="Mock T."/>
            <person name="Otillar R.P."/>
            <person name="Strauss J."/>
            <person name="Dupont C."/>
            <person name="Frickenhaus S."/>
            <person name="Maumus F."/>
            <person name="Mcmullan M."/>
            <person name="Sanges R."/>
            <person name="Schmutz J."/>
            <person name="Toseland A."/>
            <person name="Valas R."/>
            <person name="Veluchamy A."/>
            <person name="Ward B.J."/>
            <person name="Allen A."/>
            <person name="Barry K."/>
            <person name="Falciatore A."/>
            <person name="Ferrante M."/>
            <person name="Fortunato A.E."/>
            <person name="Gloeckner G."/>
            <person name="Gruber A."/>
            <person name="Hipkin R."/>
            <person name="Janech M."/>
            <person name="Kroth P."/>
            <person name="Leese F."/>
            <person name="Lindquist E."/>
            <person name="Lyon B.R."/>
            <person name="Martin J."/>
            <person name="Mayer C."/>
            <person name="Parker M."/>
            <person name="Quesneville H."/>
            <person name="Raymond J."/>
            <person name="Uhlig C."/>
            <person name="Valentin K.U."/>
            <person name="Worden A.Z."/>
            <person name="Armbrust E.V."/>
            <person name="Bowler C."/>
            <person name="Green B."/>
            <person name="Moulton V."/>
            <person name="Van Oosterhout C."/>
            <person name="Grigoriev I."/>
        </authorList>
    </citation>
    <scope>NUCLEOTIDE SEQUENCE [LARGE SCALE GENOMIC DNA]</scope>
    <source>
        <strain evidence="2 3">CCMP1102</strain>
    </source>
</reference>
<gene>
    <name evidence="2" type="ORF">FRACYDRAFT_234523</name>
</gene>
<dbReference type="AlphaFoldDB" id="A0A1E7FRU1"/>
<sequence length="166" mass="18454">MNTMNTMYASIITLFLTGMISTSHAYQPRRPLQQKNMPSCSPSDDATLTRRSVVLKEFPAFAAVMMTGMMVSSSSRADALDYDSLKKKEVNNETEKPKMSEDEALCRFGSPSQKTGNACLRAGLPTERKGVDRFGTVDRGDFVKCKPNYVDDPDNKGMLKNVYVCQ</sequence>
<evidence type="ECO:0000313" key="2">
    <source>
        <dbReference type="EMBL" id="OEU20891.1"/>
    </source>
</evidence>
<keyword evidence="3" id="KW-1185">Reference proteome</keyword>
<accession>A0A1E7FRU1</accession>
<evidence type="ECO:0000256" key="1">
    <source>
        <dbReference type="SAM" id="SignalP"/>
    </source>
</evidence>
<dbReference type="EMBL" id="KV784354">
    <property type="protein sequence ID" value="OEU20891.1"/>
    <property type="molecule type" value="Genomic_DNA"/>
</dbReference>
<feature type="signal peptide" evidence="1">
    <location>
        <begin position="1"/>
        <end position="25"/>
    </location>
</feature>
<dbReference type="KEGG" id="fcy:FRACYDRAFT_234523"/>
<dbReference type="OrthoDB" id="196132at2759"/>
<keyword evidence="1" id="KW-0732">Signal</keyword>
<name>A0A1E7FRU1_9STRA</name>